<dbReference type="SUPFAM" id="SSF53901">
    <property type="entry name" value="Thiolase-like"/>
    <property type="match status" value="1"/>
</dbReference>
<keyword evidence="3" id="KW-0808">Transferase</keyword>
<keyword evidence="1" id="KW-0596">Phosphopantetheine</keyword>
<dbReference type="PANTHER" id="PTHR43775">
    <property type="entry name" value="FATTY ACID SYNTHASE"/>
    <property type="match status" value="1"/>
</dbReference>
<evidence type="ECO:0000256" key="4">
    <source>
        <dbReference type="ARBA" id="ARBA00023315"/>
    </source>
</evidence>
<dbReference type="SUPFAM" id="SSF55048">
    <property type="entry name" value="Probable ACP-binding domain of malonyl-CoA ACP transacylase"/>
    <property type="match status" value="1"/>
</dbReference>
<feature type="region of interest" description="C-terminal hotdog fold" evidence="5">
    <location>
        <begin position="1199"/>
        <end position="1348"/>
    </location>
</feature>
<evidence type="ECO:0000256" key="6">
    <source>
        <dbReference type="SAM" id="MobiDB-lite"/>
    </source>
</evidence>
<dbReference type="CDD" id="cd00833">
    <property type="entry name" value="PKS"/>
    <property type="match status" value="1"/>
</dbReference>
<keyword evidence="2" id="KW-0597">Phosphoprotein</keyword>
<dbReference type="GO" id="GO:0004312">
    <property type="term" value="F:fatty acid synthase activity"/>
    <property type="evidence" value="ECO:0007669"/>
    <property type="project" value="TreeGrafter"/>
</dbReference>
<dbReference type="Pfam" id="PF07993">
    <property type="entry name" value="NAD_binding_4"/>
    <property type="match status" value="1"/>
</dbReference>
<proteinExistence type="predicted"/>
<dbReference type="InterPro" id="IPR014043">
    <property type="entry name" value="Acyl_transferase_dom"/>
</dbReference>
<dbReference type="SMART" id="SM00825">
    <property type="entry name" value="PKS_KS"/>
    <property type="match status" value="1"/>
</dbReference>
<feature type="region of interest" description="N-terminal hotdog fold" evidence="5">
    <location>
        <begin position="1036"/>
        <end position="1172"/>
    </location>
</feature>
<evidence type="ECO:0000256" key="3">
    <source>
        <dbReference type="ARBA" id="ARBA00022679"/>
    </source>
</evidence>
<dbReference type="InterPro" id="IPR013120">
    <property type="entry name" value="FAR_NAD-bd"/>
</dbReference>
<evidence type="ECO:0000313" key="11">
    <source>
        <dbReference type="Proteomes" id="UP000286045"/>
    </source>
</evidence>
<keyword evidence="11" id="KW-1185">Reference proteome</keyword>
<feature type="domain" description="Ketosynthase family 3 (KS3)" evidence="8">
    <location>
        <begin position="135"/>
        <end position="551"/>
    </location>
</feature>
<dbReference type="Pfam" id="PF02801">
    <property type="entry name" value="Ketoacyl-synt_C"/>
    <property type="match status" value="1"/>
</dbReference>
<dbReference type="EMBL" id="RYZI01000016">
    <property type="protein sequence ID" value="RWA13983.1"/>
    <property type="molecule type" value="Genomic_DNA"/>
</dbReference>
<dbReference type="InterPro" id="IPR049900">
    <property type="entry name" value="PKS_mFAS_DH"/>
</dbReference>
<dbReference type="InterPro" id="IPR016039">
    <property type="entry name" value="Thiolase-like"/>
</dbReference>
<evidence type="ECO:0000256" key="1">
    <source>
        <dbReference type="ARBA" id="ARBA00022450"/>
    </source>
</evidence>
<gene>
    <name evidence="10" type="ORF">EKO27_g1131</name>
</gene>
<dbReference type="PROSITE" id="PS52019">
    <property type="entry name" value="PKS_MFAS_DH"/>
    <property type="match status" value="1"/>
</dbReference>
<feature type="active site" description="Proton acceptor; for dehydratase activity" evidence="5">
    <location>
        <position position="1070"/>
    </location>
</feature>
<dbReference type="InterPro" id="IPR016035">
    <property type="entry name" value="Acyl_Trfase/lysoPLipase"/>
</dbReference>
<dbReference type="InterPro" id="IPR036291">
    <property type="entry name" value="NAD(P)-bd_dom_sf"/>
</dbReference>
<dbReference type="InterPro" id="IPR050091">
    <property type="entry name" value="PKS_NRPS_Biosynth_Enz"/>
</dbReference>
<dbReference type="PROSITE" id="PS52004">
    <property type="entry name" value="KS3_2"/>
    <property type="match status" value="1"/>
</dbReference>
<dbReference type="InterPro" id="IPR014030">
    <property type="entry name" value="Ketoacyl_synth_N"/>
</dbReference>
<dbReference type="Pfam" id="PF00109">
    <property type="entry name" value="ketoacyl-synt"/>
    <property type="match status" value="1"/>
</dbReference>
<dbReference type="SUPFAM" id="SSF47336">
    <property type="entry name" value="ACP-like"/>
    <property type="match status" value="1"/>
</dbReference>
<organism evidence="10 11">
    <name type="scientific">Xylaria grammica</name>
    <dbReference type="NCBI Taxonomy" id="363999"/>
    <lineage>
        <taxon>Eukaryota</taxon>
        <taxon>Fungi</taxon>
        <taxon>Dikarya</taxon>
        <taxon>Ascomycota</taxon>
        <taxon>Pezizomycotina</taxon>
        <taxon>Sordariomycetes</taxon>
        <taxon>Xylariomycetidae</taxon>
        <taxon>Xylariales</taxon>
        <taxon>Xylariaceae</taxon>
        <taxon>Xylaria</taxon>
    </lineage>
</organism>
<feature type="active site" description="Proton donor; for dehydratase activity" evidence="5">
    <location>
        <position position="1256"/>
    </location>
</feature>
<dbReference type="Pfam" id="PF00550">
    <property type="entry name" value="PP-binding"/>
    <property type="match status" value="1"/>
</dbReference>
<dbReference type="PROSITE" id="PS00012">
    <property type="entry name" value="PHOSPHOPANTETHEINE"/>
    <property type="match status" value="1"/>
</dbReference>
<dbReference type="InterPro" id="IPR042104">
    <property type="entry name" value="PKS_dehydratase_sf"/>
</dbReference>
<dbReference type="Pfam" id="PF00698">
    <property type="entry name" value="Acyl_transf_1"/>
    <property type="match status" value="1"/>
</dbReference>
<protein>
    <submittedName>
        <fullName evidence="10">Uncharacterized protein</fullName>
    </submittedName>
</protein>
<evidence type="ECO:0000256" key="5">
    <source>
        <dbReference type="PROSITE-ProRule" id="PRU01363"/>
    </source>
</evidence>
<dbReference type="STRING" id="363999.A0A439DHV8"/>
<feature type="compositionally biased region" description="Low complexity" evidence="6">
    <location>
        <begin position="1498"/>
        <end position="1508"/>
    </location>
</feature>
<dbReference type="SUPFAM" id="SSF51735">
    <property type="entry name" value="NAD(P)-binding Rossmann-fold domains"/>
    <property type="match status" value="1"/>
</dbReference>
<keyword evidence="4" id="KW-0012">Acyltransferase</keyword>
<sequence>MEIGLQGRFHDLARSSEVQSLTRFCDSRPEFALPDASHLVLPTRYEGTGYITNGSLHEIALRAILVEQCQWYHAFTLIHSRIMDGEGSIMSFGLERCIPPSYVRNLGQRAIHMADVDIGKVRRSLGNNLAEDAIKDYIAVIGMSCRVPGADDLDQFWKLLCENKSQHVEVPSDRFTFNTAWRDVDPQRKWFGNFVEDYDAFDNKFFTKSPREVAAMDPQQKMMLQAAYQAVEQSGYYQSPAIDNHIGCYVGVSNVDYQNNAACHPASAFTATGTLMSFVAGKLSHYFGWTGPSMSIDTACSGSAVAVNEACKAIISGECTSALAGGVNAMTSPLWYQNLAGASFLSPTGQCKPFDIKGDGYCRAEAVGAVFLKRLSAAITDGDTIFGVIAATAVHQNQNCTAITVPNSPSLSGLFSHVTSRAGIDPLEITVVEAHGTGTTVGDPAEYDAIRKALGGPKRSTTLFLASVKGLVGHSECASGIVALIKILLMINKGIIAPQASHDIINPALHASLSDKIDIPKQPKPWNAKFKAALINNYGASGSNASMVVTEAPICRVARLGRSSASPGGLPQPFWFCAADALSLSAYASKFLSFLRSKTRDASLQSISFNVARQSNRSLDRALIFSADSIPDLEAKLESFCRGEHDAIELTKCTRPVILCFGGQVSTFVGLSREVFERTPVLRKYLDQCDLVCKSMGLHGIYPDIFEREPIKDIVQLQTCLFAMQYSCAKSWLDCGTQVSAIVGHSFGEIVAQTVAGALSLDDGLKVIARRARLIRDSWGPDRGSMLAVEADPEVLETLLAQANKSVSDTPATIACFNGANSFTIAGSTQSIESIERVLAESEASVISVRSKRLNTSHAFHSNLVEQLVPELMKLTEGITFSKPSIRVERATVIKSEAPLTSVYVAEHLRQPVYFYHAVQRLAGEFDDAIWLEAGSGSTVTRMASKALGRPKSSYFQEVNLASDDSWKRFTEATVSLWKQGIKVAFWPHYLSHGEQYPPLILPPYQFAKMKHFLELKTPQPAVNAPREQELCGQPHGLWTFMGYNGDTKHAGRFRVETSHKTFQQLMAGHTVAHSQPLCPSTLQLDIATEAICSLCPEYSLNADYQVDLRHLENTAPLCRDSSRIVWLDVEALDQSRRTWSWKMISNPSGGNDDRDRSLHASGMTIFRSRDDAEFLDEYRRLGRLVTHRHCREILDGSDSDEILQGSAIYKLFADVVDYSEVFRGVRKVVCRDGVSAGRVVKKYSGKTIVDAPLCDSFCQVAGVAVNCMTKRPDSDAFISNGVHRLIRSPLIRDFEGNPEVFDVLALHHRPTDRSYSSDVFIFDAHSSELLGVILGIQYQQVSKLSLSKLLERLTPDSKQPRRTDSLPAAIVKTSVLAREEAVLPPKQGTLKPTQPAGSEVSAKIITILSEMIGIEPEEINDSTNLPDLGIDSLMGMEVTRELELAFNCTLDTASMMCLVNFGDLVKQVRRAVGEETGGTGGSVHVEPRQRNHVNEGPSSAASPSTPVSTFGSEVMVEALSDTRPSSDTVSLAGQPDVTARQMAVDLFVAKYSSGFSSPSEAAKYSGSSSAVGNCVLITGATGSLGSHIVQHFAELPSTTNVVCFNRPSRLDPITQQLRALEEKGICLDENGSTKLQVIASDTSKEFLGLGEAAYANLASKVTHIIHCAWPMSITRSLHDFEKQFATLRNLVDLASAASGRLAAGSKIGFQFVSSIATVGLYPVVTGRSAVPEDPSGVEYALPSGYSDAKLVCERLLFKTLSQCPDKINAMSVRVGQVAGSKKSGYWNPAEHFSLIVKSAQTLNSLPNLPGTLSWLPVEDVAATLADLVLSTDPSSAIYHVENPARQHWSEVIHLLSSELQIPSSNVIPYQEWLDRVCNLSPERDAENPAKRVMQFLEDDFLRIACGGLVLGTEKAVRVSESLGRAEPISQSTVKRYVDKWRSMEFLKGAE</sequence>
<dbReference type="InterPro" id="IPR020841">
    <property type="entry name" value="PKS_Beta-ketoAc_synthase_dom"/>
</dbReference>
<accession>A0A439DHV8</accession>
<dbReference type="SUPFAM" id="SSF52151">
    <property type="entry name" value="FabD/lysophospholipase-like"/>
    <property type="match status" value="1"/>
</dbReference>
<feature type="region of interest" description="Disordered" evidence="6">
    <location>
        <begin position="1476"/>
        <end position="1508"/>
    </location>
</feature>
<evidence type="ECO:0000313" key="10">
    <source>
        <dbReference type="EMBL" id="RWA13983.1"/>
    </source>
</evidence>
<evidence type="ECO:0000259" key="9">
    <source>
        <dbReference type="PROSITE" id="PS52019"/>
    </source>
</evidence>
<dbReference type="PANTHER" id="PTHR43775:SF14">
    <property type="entry name" value="ITERATIVE POLYKETIDE SYNTHASE AFOE-RELATED"/>
    <property type="match status" value="1"/>
</dbReference>
<dbReference type="Gene3D" id="3.10.129.110">
    <property type="entry name" value="Polyketide synthase dehydratase"/>
    <property type="match status" value="1"/>
</dbReference>
<dbReference type="InterPro" id="IPR036736">
    <property type="entry name" value="ACP-like_sf"/>
</dbReference>
<dbReference type="InterPro" id="IPR009081">
    <property type="entry name" value="PP-bd_ACP"/>
</dbReference>
<dbReference type="Gene3D" id="3.40.366.10">
    <property type="entry name" value="Malonyl-Coenzyme A Acyl Carrier Protein, domain 2"/>
    <property type="match status" value="1"/>
</dbReference>
<feature type="domain" description="Carrier" evidence="7">
    <location>
        <begin position="1399"/>
        <end position="1473"/>
    </location>
</feature>
<dbReference type="InterPro" id="IPR014031">
    <property type="entry name" value="Ketoacyl_synth_C"/>
</dbReference>
<dbReference type="InterPro" id="IPR001227">
    <property type="entry name" value="Ac_transferase_dom_sf"/>
</dbReference>
<feature type="domain" description="PKS/mFAS DH" evidence="9">
    <location>
        <begin position="1036"/>
        <end position="1348"/>
    </location>
</feature>
<evidence type="ECO:0000256" key="2">
    <source>
        <dbReference type="ARBA" id="ARBA00022553"/>
    </source>
</evidence>
<dbReference type="Gene3D" id="3.40.47.10">
    <property type="match status" value="1"/>
</dbReference>
<dbReference type="InterPro" id="IPR016036">
    <property type="entry name" value="Malonyl_transacylase_ACP-bd"/>
</dbReference>
<dbReference type="GO" id="GO:0044550">
    <property type="term" value="P:secondary metabolite biosynthetic process"/>
    <property type="evidence" value="ECO:0007669"/>
    <property type="project" value="TreeGrafter"/>
</dbReference>
<reference evidence="10 11" key="1">
    <citation type="submission" date="2018-12" db="EMBL/GenBank/DDBJ databases">
        <title>Draft genome sequence of Xylaria grammica IHI A82.</title>
        <authorList>
            <person name="Buettner E."/>
            <person name="Kellner H."/>
        </authorList>
    </citation>
    <scope>NUCLEOTIDE SEQUENCE [LARGE SCALE GENOMIC DNA]</scope>
    <source>
        <strain evidence="10 11">IHI A82</strain>
    </source>
</reference>
<dbReference type="PROSITE" id="PS50075">
    <property type="entry name" value="CARRIER"/>
    <property type="match status" value="1"/>
</dbReference>
<comment type="caution">
    <text evidence="10">The sequence shown here is derived from an EMBL/GenBank/DDBJ whole genome shotgun (WGS) entry which is preliminary data.</text>
</comment>
<dbReference type="SMART" id="SM00827">
    <property type="entry name" value="PKS_AT"/>
    <property type="match status" value="1"/>
</dbReference>
<dbReference type="InterPro" id="IPR006162">
    <property type="entry name" value="Ppantetheine_attach_site"/>
</dbReference>
<dbReference type="GO" id="GO:0006633">
    <property type="term" value="P:fatty acid biosynthetic process"/>
    <property type="evidence" value="ECO:0007669"/>
    <property type="project" value="TreeGrafter"/>
</dbReference>
<dbReference type="Gene3D" id="3.30.70.3290">
    <property type="match status" value="1"/>
</dbReference>
<evidence type="ECO:0000259" key="7">
    <source>
        <dbReference type="PROSITE" id="PS50075"/>
    </source>
</evidence>
<name>A0A439DHV8_9PEZI</name>
<dbReference type="Proteomes" id="UP000286045">
    <property type="component" value="Unassembled WGS sequence"/>
</dbReference>
<dbReference type="Gene3D" id="3.40.50.720">
    <property type="entry name" value="NAD(P)-binding Rossmann-like Domain"/>
    <property type="match status" value="1"/>
</dbReference>
<dbReference type="Gene3D" id="1.10.1200.10">
    <property type="entry name" value="ACP-like"/>
    <property type="match status" value="1"/>
</dbReference>
<evidence type="ECO:0000259" key="8">
    <source>
        <dbReference type="PROSITE" id="PS52004"/>
    </source>
</evidence>